<name>A0A7L1XAL3_9AVES</name>
<dbReference type="CDD" id="cd03593">
    <property type="entry name" value="CLECT_NK_receptors_like"/>
    <property type="match status" value="1"/>
</dbReference>
<keyword evidence="5" id="KW-0812">Transmembrane</keyword>
<proteinExistence type="predicted"/>
<dbReference type="InterPro" id="IPR001304">
    <property type="entry name" value="C-type_lectin-like"/>
</dbReference>
<keyword evidence="5" id="KW-1133">Transmembrane helix</keyword>
<evidence type="ECO:0000256" key="3">
    <source>
        <dbReference type="ARBA" id="ARBA00023157"/>
    </source>
</evidence>
<dbReference type="Gene3D" id="3.10.100.10">
    <property type="entry name" value="Mannose-Binding Protein A, subunit A"/>
    <property type="match status" value="1"/>
</dbReference>
<dbReference type="PANTHER" id="PTHR46490:SF6">
    <property type="entry name" value="ASIALOGLYCOPROTEIN RECEPTOR 1-LIKE-RELATED"/>
    <property type="match status" value="1"/>
</dbReference>
<evidence type="ECO:0000256" key="1">
    <source>
        <dbReference type="ARBA" id="ARBA00004167"/>
    </source>
</evidence>
<keyword evidence="8" id="KW-1185">Reference proteome</keyword>
<accession>A0A7L1XAL3</accession>
<dbReference type="SMART" id="SM00034">
    <property type="entry name" value="CLECT"/>
    <property type="match status" value="1"/>
</dbReference>
<protein>
    <submittedName>
        <fullName evidence="7">CLC1B protein</fullName>
    </submittedName>
</protein>
<dbReference type="Proteomes" id="UP000565698">
    <property type="component" value="Unassembled WGS sequence"/>
</dbReference>
<sequence>HVKCDSFSYSLPLCAFLFASLFSLCFKRIIIEPPMSSQTMHMNIEEEDGYSHLNHPPQHPVRHYMSLNINQGHSLPFAVWWPAIFTLFALCLALTMGMIVLGLRGSKAPMGHNENLQGLKERLCLMGDTNSKNNRLACALCPVNWKWLGGDICFYLSEKEATWQESEDFCSSQNATLLTLKRKSKLITVSQISQKKFYWIGLLYGVDGWSWSDGTKLSTKRMDWIDLSSEQNCAYLFYRKSRVYSENCNEKYPWICEKAAVQLT</sequence>
<keyword evidence="3" id="KW-1015">Disulfide bond</keyword>
<dbReference type="InterPro" id="IPR033992">
    <property type="entry name" value="NKR-like_CTLD"/>
</dbReference>
<keyword evidence="4" id="KW-0325">Glycoprotein</keyword>
<dbReference type="AlphaFoldDB" id="A0A7L1XAL3"/>
<dbReference type="InterPro" id="IPR016186">
    <property type="entry name" value="C-type_lectin-like/link_sf"/>
</dbReference>
<dbReference type="SUPFAM" id="SSF56436">
    <property type="entry name" value="C-type lectin-like"/>
    <property type="match status" value="1"/>
</dbReference>
<comment type="caution">
    <text evidence="7">The sequence shown here is derived from an EMBL/GenBank/DDBJ whole genome shotgun (WGS) entry which is preliminary data.</text>
</comment>
<feature type="non-terminal residue" evidence="7">
    <location>
        <position position="1"/>
    </location>
</feature>
<feature type="transmembrane region" description="Helical" evidence="5">
    <location>
        <begin position="79"/>
        <end position="103"/>
    </location>
</feature>
<organism evidence="7 8">
    <name type="scientific">Thinocorus orbignyianus</name>
    <dbReference type="NCBI Taxonomy" id="161742"/>
    <lineage>
        <taxon>Eukaryota</taxon>
        <taxon>Metazoa</taxon>
        <taxon>Chordata</taxon>
        <taxon>Craniata</taxon>
        <taxon>Vertebrata</taxon>
        <taxon>Euteleostomi</taxon>
        <taxon>Archelosauria</taxon>
        <taxon>Archosauria</taxon>
        <taxon>Dinosauria</taxon>
        <taxon>Saurischia</taxon>
        <taxon>Theropoda</taxon>
        <taxon>Coelurosauria</taxon>
        <taxon>Aves</taxon>
        <taxon>Neognathae</taxon>
        <taxon>Neoaves</taxon>
        <taxon>Aequornithes</taxon>
        <taxon>Ciconiiformes</taxon>
        <taxon>Thinocoridae</taxon>
        <taxon>Thinocorus</taxon>
    </lineage>
</organism>
<dbReference type="InterPro" id="IPR052309">
    <property type="entry name" value="C-type_Lectin_Domain_Fam1"/>
</dbReference>
<evidence type="ECO:0000256" key="2">
    <source>
        <dbReference type="ARBA" id="ARBA00022734"/>
    </source>
</evidence>
<evidence type="ECO:0000313" key="7">
    <source>
        <dbReference type="EMBL" id="NXP06024.1"/>
    </source>
</evidence>
<dbReference type="OrthoDB" id="6133475at2759"/>
<evidence type="ECO:0000256" key="4">
    <source>
        <dbReference type="ARBA" id="ARBA00023180"/>
    </source>
</evidence>
<dbReference type="GO" id="GO:0030246">
    <property type="term" value="F:carbohydrate binding"/>
    <property type="evidence" value="ECO:0007669"/>
    <property type="project" value="UniProtKB-KW"/>
</dbReference>
<keyword evidence="5" id="KW-0472">Membrane</keyword>
<feature type="domain" description="C-type lectin" evidence="6">
    <location>
        <begin position="149"/>
        <end position="257"/>
    </location>
</feature>
<feature type="non-terminal residue" evidence="7">
    <location>
        <position position="264"/>
    </location>
</feature>
<evidence type="ECO:0000259" key="6">
    <source>
        <dbReference type="PROSITE" id="PS50041"/>
    </source>
</evidence>
<dbReference type="PANTHER" id="PTHR46490">
    <property type="entry name" value="C-TYPE LECTIN DOMAIN FAMILY 12 MEMBER A-RELATED"/>
    <property type="match status" value="1"/>
</dbReference>
<reference evidence="7 8" key="1">
    <citation type="submission" date="2019-09" db="EMBL/GenBank/DDBJ databases">
        <title>Bird 10,000 Genomes (B10K) Project - Family phase.</title>
        <authorList>
            <person name="Zhang G."/>
        </authorList>
    </citation>
    <scope>NUCLEOTIDE SEQUENCE [LARGE SCALE GENOMIC DNA]</scope>
    <source>
        <strain evidence="7">B10K-DU-002-47</strain>
        <tissue evidence="7">Muscle</tissue>
    </source>
</reference>
<evidence type="ECO:0000256" key="5">
    <source>
        <dbReference type="SAM" id="Phobius"/>
    </source>
</evidence>
<dbReference type="EMBL" id="VXBW01002448">
    <property type="protein sequence ID" value="NXP06024.1"/>
    <property type="molecule type" value="Genomic_DNA"/>
</dbReference>
<gene>
    <name evidence="7" type="primary">Clec1b</name>
    <name evidence="7" type="ORF">THIORB_R15492</name>
</gene>
<comment type="subcellular location">
    <subcellularLocation>
        <location evidence="1">Membrane</location>
        <topology evidence="1">Single-pass membrane protein</topology>
    </subcellularLocation>
</comment>
<dbReference type="GO" id="GO:0004888">
    <property type="term" value="F:transmembrane signaling receptor activity"/>
    <property type="evidence" value="ECO:0007669"/>
    <property type="project" value="TreeGrafter"/>
</dbReference>
<dbReference type="GO" id="GO:0005886">
    <property type="term" value="C:plasma membrane"/>
    <property type="evidence" value="ECO:0007669"/>
    <property type="project" value="TreeGrafter"/>
</dbReference>
<dbReference type="PROSITE" id="PS50041">
    <property type="entry name" value="C_TYPE_LECTIN_2"/>
    <property type="match status" value="1"/>
</dbReference>
<dbReference type="GO" id="GO:0007165">
    <property type="term" value="P:signal transduction"/>
    <property type="evidence" value="ECO:0007669"/>
    <property type="project" value="TreeGrafter"/>
</dbReference>
<dbReference type="Pfam" id="PF00059">
    <property type="entry name" value="Lectin_C"/>
    <property type="match status" value="1"/>
</dbReference>
<keyword evidence="2" id="KW-0430">Lectin</keyword>
<dbReference type="InterPro" id="IPR016187">
    <property type="entry name" value="CTDL_fold"/>
</dbReference>
<evidence type="ECO:0000313" key="8">
    <source>
        <dbReference type="Proteomes" id="UP000565698"/>
    </source>
</evidence>